<keyword evidence="3" id="KW-1185">Reference proteome</keyword>
<evidence type="ECO:0000313" key="2">
    <source>
        <dbReference type="EMBL" id="KAL1203902.1"/>
    </source>
</evidence>
<proteinExistence type="predicted"/>
<evidence type="ECO:0000259" key="1">
    <source>
        <dbReference type="Pfam" id="PF08268"/>
    </source>
</evidence>
<dbReference type="AlphaFoldDB" id="A0ABD1AAR9"/>
<accession>A0ABD1AAR9</accession>
<gene>
    <name evidence="2" type="ORF">V5N11_011748</name>
</gene>
<evidence type="ECO:0000313" key="3">
    <source>
        <dbReference type="Proteomes" id="UP001558713"/>
    </source>
</evidence>
<sequence>MFQAPHVLPQLGKPVGFIEYAGKPAIIDHTNLRTKGSVDLWVLEDAANWFRKSLVLQPCQMHLLSKRMTVEGTTLNGEVIFAYRRLISPYYILYNDLQKNHLRKVRIRGPFLSLIEF</sequence>
<dbReference type="Proteomes" id="UP001558713">
    <property type="component" value="Unassembled WGS sequence"/>
</dbReference>
<comment type="caution">
    <text evidence="2">The sequence shown here is derived from an EMBL/GenBank/DDBJ whole genome shotgun (WGS) entry which is preliminary data.</text>
</comment>
<organism evidence="2 3">
    <name type="scientific">Cardamine amara subsp. amara</name>
    <dbReference type="NCBI Taxonomy" id="228776"/>
    <lineage>
        <taxon>Eukaryota</taxon>
        <taxon>Viridiplantae</taxon>
        <taxon>Streptophyta</taxon>
        <taxon>Embryophyta</taxon>
        <taxon>Tracheophyta</taxon>
        <taxon>Spermatophyta</taxon>
        <taxon>Magnoliopsida</taxon>
        <taxon>eudicotyledons</taxon>
        <taxon>Gunneridae</taxon>
        <taxon>Pentapetalae</taxon>
        <taxon>rosids</taxon>
        <taxon>malvids</taxon>
        <taxon>Brassicales</taxon>
        <taxon>Brassicaceae</taxon>
        <taxon>Cardamineae</taxon>
        <taxon>Cardamine</taxon>
    </lineage>
</organism>
<feature type="domain" description="F-box associated beta-propeller type 3" evidence="1">
    <location>
        <begin position="13"/>
        <end position="110"/>
    </location>
</feature>
<dbReference type="Pfam" id="PF08268">
    <property type="entry name" value="FBA_3"/>
    <property type="match status" value="1"/>
</dbReference>
<reference evidence="2 3" key="1">
    <citation type="submission" date="2024-04" db="EMBL/GenBank/DDBJ databases">
        <title>Genome assembly C_amara_ONT_v2.</title>
        <authorList>
            <person name="Yant L."/>
            <person name="Moore C."/>
            <person name="Slenker M."/>
        </authorList>
    </citation>
    <scope>NUCLEOTIDE SEQUENCE [LARGE SCALE GENOMIC DNA]</scope>
    <source>
        <tissue evidence="2">Leaf</tissue>
    </source>
</reference>
<protein>
    <submittedName>
        <fullName evidence="2">F-box protein</fullName>
    </submittedName>
</protein>
<name>A0ABD1AAR9_CARAN</name>
<dbReference type="EMBL" id="JBANAX010000547">
    <property type="protein sequence ID" value="KAL1203902.1"/>
    <property type="molecule type" value="Genomic_DNA"/>
</dbReference>
<dbReference type="InterPro" id="IPR013187">
    <property type="entry name" value="F-box-assoc_dom_typ3"/>
</dbReference>